<reference evidence="1 2" key="2">
    <citation type="journal article" date="1998" name="Adv. Virus Res.">
        <title>Viruses in marine brown algae.</title>
        <authorList>
            <person name="Muller D.G."/>
            <person name="Kapp M."/>
            <person name="Knippers R."/>
        </authorList>
    </citation>
    <scope>NUCLEOTIDE SEQUENCE [LARGE SCALE GENOMIC DNA]</scope>
    <source>
        <strain evidence="2">Isolate New Zealand/Kaikoura/1988</strain>
    </source>
</reference>
<protein>
    <submittedName>
        <fullName evidence="1">EsV-1-200</fullName>
    </submittedName>
</protein>
<proteinExistence type="predicted"/>
<evidence type="ECO:0000313" key="1">
    <source>
        <dbReference type="EMBL" id="AAK14614.1"/>
    </source>
</evidence>
<name>Q8QN89_ESV1K</name>
<keyword evidence="2" id="KW-1185">Reference proteome</keyword>
<dbReference type="EMBL" id="AF204951">
    <property type="protein sequence ID" value="AAK14614.1"/>
    <property type="molecule type" value="Genomic_DNA"/>
</dbReference>
<accession>Q8QN89</accession>
<organism evidence="1 2">
    <name type="scientific">Ectocarpus siliculosus virus 1 (isolate New Zealand/Kaikoura/1988)</name>
    <name type="common">EsV-1</name>
    <dbReference type="NCBI Taxonomy" id="654926"/>
    <lineage>
        <taxon>Viruses</taxon>
        <taxon>Varidnaviria</taxon>
        <taxon>Bamfordvirae</taxon>
        <taxon>Nucleocytoviricota</taxon>
        <taxon>Megaviricetes</taxon>
        <taxon>Algavirales</taxon>
        <taxon>Phycodnaviridae</taxon>
        <taxon>Phaeovirus</taxon>
        <taxon>Phaeovirus unasiliculosus</taxon>
        <taxon>Ectocarpus siliculosus virus 1</taxon>
    </lineage>
</organism>
<sequence length="260" mass="30123">MDDIGKISLSSDFVKNSNLISANDDLRKDANEWLNNRNARFATRDMYKITDNDIAVMRGIAESGALNIEREIGGLYDPKRSFKPCDNLPSHPEEYMETTDLYKCGLSDLVLGSFEQVVIWWSSDLVRKAYDNSLIMWHTHPDQADIGLIHSPPSVLDFEFAVNACRHMMLNVDQFIVTKLGLWRLRVRVVDLITLSKQQEEDAIANFNFYAAFIQSDDEVAKTNRHVDASHRRDRMTPEQFVDMISRNVHWFTIQYYAFF</sequence>
<dbReference type="Proteomes" id="UP000000864">
    <property type="component" value="Segment"/>
</dbReference>
<evidence type="ECO:0000313" key="2">
    <source>
        <dbReference type="Proteomes" id="UP000000864"/>
    </source>
</evidence>
<reference evidence="1 2" key="1">
    <citation type="journal article" date="1995" name="Virology">
        <title>Coat protein of the Ectocarpus siliculosus virus.</title>
        <authorList>
            <person name="Klein M."/>
            <person name="Lanka S.T."/>
            <person name="Knippers R."/>
            <person name="Muller D.G."/>
        </authorList>
    </citation>
    <scope>NUCLEOTIDE SEQUENCE [LARGE SCALE GENOMIC DNA]</scope>
    <source>
        <strain evidence="2">Isolate New Zealand/Kaikoura/1988</strain>
    </source>
</reference>
<reference evidence="1 2" key="3">
    <citation type="journal article" date="2000" name="Virology">
        <title>Characterization and immunolocalization of major structural proteins in the brown algal virus EsV-1.</title>
        <authorList>
            <person name="Delaroque N."/>
            <person name="Wolf S."/>
            <person name="Muller D.G."/>
            <person name="Knippers R."/>
        </authorList>
    </citation>
    <scope>NUCLEOTIDE SEQUENCE [LARGE SCALE GENOMIC DNA]</scope>
    <source>
        <strain evidence="2">Isolate New Zealand/Kaikoura/1988</strain>
    </source>
</reference>
<dbReference type="KEGG" id="vg:920593"/>
<gene>
    <name evidence="1" type="primary">ORF 200</name>
</gene>
<organismHost>
    <name type="scientific">Ectocarpus siliculosus</name>
    <name type="common">Brown alga</name>
    <name type="synonym">Conferva siliculosa</name>
    <dbReference type="NCBI Taxonomy" id="2880"/>
</organismHost>
<reference evidence="1 2" key="4">
    <citation type="journal article" date="2000" name="Virology">
        <title>The brown algal virus EsV-1 particle contains a putative hybrid histidine kinase.</title>
        <authorList>
            <person name="Delaroque N."/>
            <person name="Wolf S."/>
            <person name="Muller D.G."/>
            <person name="Knippers R."/>
        </authorList>
    </citation>
    <scope>NUCLEOTIDE SEQUENCE [LARGE SCALE GENOMIC DNA]</scope>
    <source>
        <strain evidence="2">Isolate New Zealand/Kaikoura/1988</strain>
    </source>
</reference>